<feature type="domain" description="U-box" evidence="2">
    <location>
        <begin position="1"/>
        <end position="74"/>
    </location>
</feature>
<feature type="region of interest" description="Disordered" evidence="1">
    <location>
        <begin position="240"/>
        <end position="261"/>
    </location>
</feature>
<feature type="compositionally biased region" description="Low complexity" evidence="1">
    <location>
        <begin position="244"/>
        <end position="256"/>
    </location>
</feature>
<dbReference type="PROSITE" id="PS51698">
    <property type="entry name" value="U_BOX"/>
    <property type="match status" value="1"/>
</dbReference>
<dbReference type="InterPro" id="IPR013083">
    <property type="entry name" value="Znf_RING/FYVE/PHD"/>
</dbReference>
<dbReference type="Gene3D" id="3.30.40.10">
    <property type="entry name" value="Zinc/RING finger domain, C3HC4 (zinc finger)"/>
    <property type="match status" value="1"/>
</dbReference>
<dbReference type="EMBL" id="CAJOBC010007451">
    <property type="protein sequence ID" value="CAF3932788.1"/>
    <property type="molecule type" value="Genomic_DNA"/>
</dbReference>
<dbReference type="EMBL" id="CAJNOQ010007451">
    <property type="protein sequence ID" value="CAF1169032.1"/>
    <property type="molecule type" value="Genomic_DNA"/>
</dbReference>
<comment type="caution">
    <text evidence="3">The sequence shown here is derived from an EMBL/GenBank/DDBJ whole genome shotgun (WGS) entry which is preliminary data.</text>
</comment>
<keyword evidence="5" id="KW-1185">Reference proteome</keyword>
<dbReference type="OrthoDB" id="10064100at2759"/>
<protein>
    <recommendedName>
        <fullName evidence="2">U-box domain-containing protein</fullName>
    </recommendedName>
</protein>
<dbReference type="SUPFAM" id="SSF57850">
    <property type="entry name" value="RING/U-box"/>
    <property type="match status" value="1"/>
</dbReference>
<accession>A0A814U9C9</accession>
<dbReference type="PANTHER" id="PTHR46573:SF1">
    <property type="entry name" value="WD REPEAT, SAM AND U-BOX DOMAIN-CONTAINING PROTEIN 1"/>
    <property type="match status" value="1"/>
</dbReference>
<dbReference type="InterPro" id="IPR052085">
    <property type="entry name" value="WD-SAM-U-box"/>
</dbReference>
<proteinExistence type="predicted"/>
<sequence length="369" mass="43075">MSKDSLICPITFEVFRDPVVAEDGHTYERQAITDWIKKDGTSPITRQKLTIDTLRPNYTVKKIVEEIENNQQQKSHKVSSAQNDDTKIPCEFCDELVELSKYETHTNRCFQKETDRTDSRMQLIPSEKFTEMVLCENCNQSYDVSHLDQHKRMCLKYPVNQKQSSRSTVDSILAALRIDNKDNPVQQHPNLNDVYTNDIKSSASPFCFNVRSTVESAPRGTLLSNVRNLTHLEYRNANQRTTLNSSDNSNSLPNQSIDNSSYTRSCEYANPYLDDVNYYKYEAHESLNFYRQYSDCNDTISPPYTQQYEGINPYLDEEDGTDTNHRQWNMRYNNSHSGHPDPNWQETTRPPYTENCEYPNPYLDEYNNY</sequence>
<reference evidence="3" key="1">
    <citation type="submission" date="2021-02" db="EMBL/GenBank/DDBJ databases">
        <authorList>
            <person name="Nowell W R."/>
        </authorList>
    </citation>
    <scope>NUCLEOTIDE SEQUENCE</scope>
</reference>
<dbReference type="CDD" id="cd16655">
    <property type="entry name" value="RING-Ubox_WDSUB1-like"/>
    <property type="match status" value="1"/>
</dbReference>
<name>A0A814U9C9_9BILA</name>
<evidence type="ECO:0000256" key="1">
    <source>
        <dbReference type="SAM" id="MobiDB-lite"/>
    </source>
</evidence>
<dbReference type="Proteomes" id="UP000663829">
    <property type="component" value="Unassembled WGS sequence"/>
</dbReference>
<dbReference type="InterPro" id="IPR003613">
    <property type="entry name" value="Ubox_domain"/>
</dbReference>
<dbReference type="GO" id="GO:0016567">
    <property type="term" value="P:protein ubiquitination"/>
    <property type="evidence" value="ECO:0007669"/>
    <property type="project" value="InterPro"/>
</dbReference>
<dbReference type="PANTHER" id="PTHR46573">
    <property type="entry name" value="WD REPEAT, SAM AND U-BOX DOMAIN-CONTAINING PROTEIN 1"/>
    <property type="match status" value="1"/>
</dbReference>
<gene>
    <name evidence="3" type="ORF">GPM918_LOCUS22081</name>
    <name evidence="4" type="ORF">SRO942_LOCUS22079</name>
</gene>
<evidence type="ECO:0000313" key="4">
    <source>
        <dbReference type="EMBL" id="CAF3932788.1"/>
    </source>
</evidence>
<dbReference type="Pfam" id="PF04564">
    <property type="entry name" value="U-box"/>
    <property type="match status" value="1"/>
</dbReference>
<dbReference type="AlphaFoldDB" id="A0A814U9C9"/>
<evidence type="ECO:0000313" key="3">
    <source>
        <dbReference type="EMBL" id="CAF1169032.1"/>
    </source>
</evidence>
<evidence type="ECO:0000259" key="2">
    <source>
        <dbReference type="PROSITE" id="PS51698"/>
    </source>
</evidence>
<organism evidence="3 5">
    <name type="scientific">Didymodactylos carnosus</name>
    <dbReference type="NCBI Taxonomy" id="1234261"/>
    <lineage>
        <taxon>Eukaryota</taxon>
        <taxon>Metazoa</taxon>
        <taxon>Spiralia</taxon>
        <taxon>Gnathifera</taxon>
        <taxon>Rotifera</taxon>
        <taxon>Eurotatoria</taxon>
        <taxon>Bdelloidea</taxon>
        <taxon>Philodinida</taxon>
        <taxon>Philodinidae</taxon>
        <taxon>Didymodactylos</taxon>
    </lineage>
</organism>
<evidence type="ECO:0000313" key="5">
    <source>
        <dbReference type="Proteomes" id="UP000663829"/>
    </source>
</evidence>
<dbReference type="SMART" id="SM00504">
    <property type="entry name" value="Ubox"/>
    <property type="match status" value="1"/>
</dbReference>
<dbReference type="Proteomes" id="UP000681722">
    <property type="component" value="Unassembled WGS sequence"/>
</dbReference>
<dbReference type="GO" id="GO:0004842">
    <property type="term" value="F:ubiquitin-protein transferase activity"/>
    <property type="evidence" value="ECO:0007669"/>
    <property type="project" value="InterPro"/>
</dbReference>